<dbReference type="EMBL" id="CP104213">
    <property type="protein sequence ID" value="UWX62781.1"/>
    <property type="molecule type" value="Genomic_DNA"/>
</dbReference>
<reference evidence="1" key="1">
    <citation type="submission" date="2022-09" db="EMBL/GenBank/DDBJ databases">
        <title>genome sequence of Deinococcus rubellus.</title>
        <authorList>
            <person name="Srinivasan S."/>
        </authorList>
    </citation>
    <scope>NUCLEOTIDE SEQUENCE</scope>
    <source>
        <strain evidence="1">Ant6</strain>
    </source>
</reference>
<keyword evidence="2" id="KW-1185">Reference proteome</keyword>
<protein>
    <recommendedName>
        <fullName evidence="3">DUF3168 domain-containing protein</fullName>
    </recommendedName>
</protein>
<evidence type="ECO:0000313" key="1">
    <source>
        <dbReference type="EMBL" id="UWX62781.1"/>
    </source>
</evidence>
<dbReference type="Proteomes" id="UP001060261">
    <property type="component" value="Chromosome"/>
</dbReference>
<evidence type="ECO:0008006" key="3">
    <source>
        <dbReference type="Google" id="ProtNLM"/>
    </source>
</evidence>
<organism evidence="1 2">
    <name type="scientific">Deinococcus rubellus</name>
    <dbReference type="NCBI Taxonomy" id="1889240"/>
    <lineage>
        <taxon>Bacteria</taxon>
        <taxon>Thermotogati</taxon>
        <taxon>Deinococcota</taxon>
        <taxon>Deinococci</taxon>
        <taxon>Deinococcales</taxon>
        <taxon>Deinococcaceae</taxon>
        <taxon>Deinococcus</taxon>
    </lineage>
</organism>
<name>A0ABY5YF34_9DEIO</name>
<evidence type="ECO:0000313" key="2">
    <source>
        <dbReference type="Proteomes" id="UP001060261"/>
    </source>
</evidence>
<gene>
    <name evidence="1" type="ORF">N0D28_08340</name>
</gene>
<accession>A0ABY5YF34</accession>
<dbReference type="RefSeq" id="WP_260559076.1">
    <property type="nucleotide sequence ID" value="NZ_BAABEC010000059.1"/>
</dbReference>
<sequence>MIVLNFIQALKAELQTSFPQYTVLAREPIEGELKASNAERQLWITTEGFDSGEDVADQGYSTEIRVPVFVSIVIQRPKTEAATIAALTRRLNVVQACQRAARAFNHQESGALVNFMQEQPLIVEGFLVSVTHLDIEYDLGAEDE</sequence>
<proteinExistence type="predicted"/>